<evidence type="ECO:0000313" key="6">
    <source>
        <dbReference type="EMBL" id="PZX07733.1"/>
    </source>
</evidence>
<dbReference type="AlphaFoldDB" id="A0A2W7N6U9"/>
<dbReference type="EC" id="2.7.4.27" evidence="5"/>
<dbReference type="GO" id="GO:0004674">
    <property type="term" value="F:protein serine/threonine kinase activity"/>
    <property type="evidence" value="ECO:0007669"/>
    <property type="project" value="UniProtKB-UniRule"/>
</dbReference>
<keyword evidence="1 5" id="KW-0723">Serine/threonine-protein kinase</keyword>
<dbReference type="PANTHER" id="PTHR31756:SF3">
    <property type="entry name" value="PYRUVATE, PHOSPHATE DIKINASE REGULATORY PROTEIN 1, CHLOROPLASTIC"/>
    <property type="match status" value="1"/>
</dbReference>
<keyword evidence="7" id="KW-1185">Reference proteome</keyword>
<comment type="catalytic activity">
    <reaction evidence="5">
        <text>N(tele)-phospho-L-histidyl/L-threonyl-[pyruvate, phosphate dikinase] + ADP = N(tele)-phospho-L-histidyl/O-phospho-L-threonyl-[pyruvate, phosphate dikinase] + AMP + H(+)</text>
        <dbReference type="Rhea" id="RHEA:43692"/>
        <dbReference type="Rhea" id="RHEA-COMP:10650"/>
        <dbReference type="Rhea" id="RHEA-COMP:10651"/>
        <dbReference type="ChEBI" id="CHEBI:15378"/>
        <dbReference type="ChEBI" id="CHEBI:30013"/>
        <dbReference type="ChEBI" id="CHEBI:61977"/>
        <dbReference type="ChEBI" id="CHEBI:83586"/>
        <dbReference type="ChEBI" id="CHEBI:456215"/>
        <dbReference type="ChEBI" id="CHEBI:456216"/>
        <dbReference type="EC" id="2.7.11.32"/>
    </reaction>
</comment>
<gene>
    <name evidence="6" type="ORF">C7437_101854</name>
</gene>
<evidence type="ECO:0000256" key="3">
    <source>
        <dbReference type="ARBA" id="ARBA00022741"/>
    </source>
</evidence>
<comment type="function">
    <text evidence="5">Bifunctional serine/threonine kinase and phosphorylase involved in the regulation of the pyruvate, phosphate dikinase (PPDK) by catalyzing its phosphorylation/dephosphorylation.</text>
</comment>
<dbReference type="GO" id="GO:0005524">
    <property type="term" value="F:ATP binding"/>
    <property type="evidence" value="ECO:0007669"/>
    <property type="project" value="InterPro"/>
</dbReference>
<dbReference type="GO" id="GO:0016776">
    <property type="term" value="F:phosphotransferase activity, phosphate group as acceptor"/>
    <property type="evidence" value="ECO:0007669"/>
    <property type="project" value="UniProtKB-UniRule"/>
</dbReference>
<evidence type="ECO:0000313" key="7">
    <source>
        <dbReference type="Proteomes" id="UP000248646"/>
    </source>
</evidence>
<comment type="catalytic activity">
    <reaction evidence="5">
        <text>N(tele)-phospho-L-histidyl/O-phospho-L-threonyl-[pyruvate, phosphate dikinase] + phosphate + H(+) = N(tele)-phospho-L-histidyl/L-threonyl-[pyruvate, phosphate dikinase] + diphosphate</text>
        <dbReference type="Rhea" id="RHEA:43696"/>
        <dbReference type="Rhea" id="RHEA-COMP:10650"/>
        <dbReference type="Rhea" id="RHEA-COMP:10651"/>
        <dbReference type="ChEBI" id="CHEBI:15378"/>
        <dbReference type="ChEBI" id="CHEBI:30013"/>
        <dbReference type="ChEBI" id="CHEBI:33019"/>
        <dbReference type="ChEBI" id="CHEBI:43474"/>
        <dbReference type="ChEBI" id="CHEBI:61977"/>
        <dbReference type="ChEBI" id="CHEBI:83586"/>
        <dbReference type="EC" id="2.7.4.27"/>
    </reaction>
</comment>
<evidence type="ECO:0000256" key="2">
    <source>
        <dbReference type="ARBA" id="ARBA00022679"/>
    </source>
</evidence>
<keyword evidence="4 5" id="KW-0418">Kinase</keyword>
<keyword evidence="2 5" id="KW-0808">Transferase</keyword>
<dbReference type="PANTHER" id="PTHR31756">
    <property type="entry name" value="PYRUVATE, PHOSPHATE DIKINASE REGULATORY PROTEIN 1, CHLOROPLASTIC"/>
    <property type="match status" value="1"/>
</dbReference>
<evidence type="ECO:0000256" key="1">
    <source>
        <dbReference type="ARBA" id="ARBA00022527"/>
    </source>
</evidence>
<comment type="caution">
    <text evidence="6">The sequence shown here is derived from an EMBL/GenBank/DDBJ whole genome shotgun (WGS) entry which is preliminary data.</text>
</comment>
<dbReference type="Proteomes" id="UP000248646">
    <property type="component" value="Unassembled WGS sequence"/>
</dbReference>
<dbReference type="InterPro" id="IPR005177">
    <property type="entry name" value="Kinase-pyrophosphorylase"/>
</dbReference>
<dbReference type="GO" id="GO:0043531">
    <property type="term" value="F:ADP binding"/>
    <property type="evidence" value="ECO:0007669"/>
    <property type="project" value="UniProtKB-UniRule"/>
</dbReference>
<keyword evidence="3 5" id="KW-0547">Nucleotide-binding</keyword>
<dbReference type="NCBIfam" id="NF003742">
    <property type="entry name" value="PRK05339.1"/>
    <property type="match status" value="1"/>
</dbReference>
<proteinExistence type="inferred from homology"/>
<dbReference type="HAMAP" id="MF_00921">
    <property type="entry name" value="PDRP"/>
    <property type="match status" value="1"/>
</dbReference>
<evidence type="ECO:0000256" key="5">
    <source>
        <dbReference type="HAMAP-Rule" id="MF_00921"/>
    </source>
</evidence>
<dbReference type="Pfam" id="PF03618">
    <property type="entry name" value="Kinase-PPPase"/>
    <property type="match status" value="1"/>
</dbReference>
<dbReference type="EMBL" id="QKZI01000001">
    <property type="protein sequence ID" value="PZX07733.1"/>
    <property type="molecule type" value="Genomic_DNA"/>
</dbReference>
<sequence length="289" mass="32789">MYENITKCTIRLDVILIIEKRETVYVVSDSVGETAALVVKAVATQFNGDILTIEHQSYVEDFNDIEEVLQLAAKHPTIIAYTIVVPLLKEYLDRRAKEEGIVAVDLLNPLMDAFMKTFNKEPNHQPKLMRQLDKEYFRKIEAVEFAVKYDDGRDPNGILRADIVLVGISRTSKTPLSMYLAHKGFKVANVPLVPEVPLPEEVYKIPRNNCVGLIISPEKLNKIRQERLKSLGLTSDANYASFERILNELSYAEKIMKRIGCPIINVSDKAIEETADQILEVLKKERSSL</sequence>
<name>A0A2W7N6U9_9BACI</name>
<comment type="similarity">
    <text evidence="5">Belongs to the pyruvate, phosphate/water dikinase regulatory protein family. PDRP subfamily.</text>
</comment>
<reference evidence="6 7" key="1">
    <citation type="submission" date="2018-06" db="EMBL/GenBank/DDBJ databases">
        <title>Genomic Encyclopedia of Type Strains, Phase IV (KMG-IV): sequencing the most valuable type-strain genomes for metagenomic binning, comparative biology and taxonomic classification.</title>
        <authorList>
            <person name="Goeker M."/>
        </authorList>
    </citation>
    <scope>NUCLEOTIDE SEQUENCE [LARGE SCALE GENOMIC DNA]</scope>
    <source>
        <strain evidence="6 7">DSM 5</strain>
    </source>
</reference>
<dbReference type="EC" id="2.7.11.32" evidence="5"/>
<evidence type="ECO:0000256" key="4">
    <source>
        <dbReference type="ARBA" id="ARBA00022777"/>
    </source>
</evidence>
<dbReference type="InterPro" id="IPR026565">
    <property type="entry name" value="PPDK_reg"/>
</dbReference>
<accession>A0A2W7N6U9</accession>
<organism evidence="6 7">
    <name type="scientific">Psychrobacillus insolitus</name>
    <dbReference type="NCBI Taxonomy" id="1461"/>
    <lineage>
        <taxon>Bacteria</taxon>
        <taxon>Bacillati</taxon>
        <taxon>Bacillota</taxon>
        <taxon>Bacilli</taxon>
        <taxon>Bacillales</taxon>
        <taxon>Bacillaceae</taxon>
        <taxon>Psychrobacillus</taxon>
    </lineage>
</organism>
<feature type="binding site" evidence="5">
    <location>
        <begin position="167"/>
        <end position="174"/>
    </location>
    <ligand>
        <name>ADP</name>
        <dbReference type="ChEBI" id="CHEBI:456216"/>
    </ligand>
</feature>
<protein>
    <recommendedName>
        <fullName evidence="5">Putative pyruvate, phosphate dikinase regulatory protein</fullName>
        <shortName evidence="5">PPDK regulatory protein</shortName>
        <ecNumber evidence="5">2.7.11.32</ecNumber>
        <ecNumber evidence="5">2.7.4.27</ecNumber>
    </recommendedName>
</protein>